<evidence type="ECO:0000256" key="2">
    <source>
        <dbReference type="SAM" id="MobiDB-lite"/>
    </source>
</evidence>
<comment type="caution">
    <text evidence="4">The sequence shown here is derived from an EMBL/GenBank/DDBJ whole genome shotgun (WGS) entry which is preliminary data.</text>
</comment>
<keyword evidence="1" id="KW-0479">Metal-binding</keyword>
<protein>
    <recommendedName>
        <fullName evidence="3">CCHC-type domain-containing protein</fullName>
    </recommendedName>
</protein>
<dbReference type="PROSITE" id="PS50158">
    <property type="entry name" value="ZF_CCHC"/>
    <property type="match status" value="1"/>
</dbReference>
<feature type="region of interest" description="Disordered" evidence="2">
    <location>
        <begin position="1"/>
        <end position="71"/>
    </location>
</feature>
<dbReference type="SUPFAM" id="SSF57756">
    <property type="entry name" value="Retrovirus zinc finger-like domains"/>
    <property type="match status" value="1"/>
</dbReference>
<dbReference type="EMBL" id="CANHGI010000003">
    <property type="protein sequence ID" value="CAI5444666.1"/>
    <property type="molecule type" value="Genomic_DNA"/>
</dbReference>
<dbReference type="GO" id="GO:0005737">
    <property type="term" value="C:cytoplasm"/>
    <property type="evidence" value="ECO:0007669"/>
    <property type="project" value="UniProtKB-ARBA"/>
</dbReference>
<evidence type="ECO:0000313" key="5">
    <source>
        <dbReference type="Proteomes" id="UP001152747"/>
    </source>
</evidence>
<dbReference type="GO" id="GO:0003676">
    <property type="term" value="F:nucleic acid binding"/>
    <property type="evidence" value="ECO:0007669"/>
    <property type="project" value="InterPro"/>
</dbReference>
<keyword evidence="1" id="KW-0863">Zinc-finger</keyword>
<dbReference type="AlphaFoldDB" id="A0A9P1IID0"/>
<dbReference type="SMART" id="SM00343">
    <property type="entry name" value="ZnF_C2HC"/>
    <property type="match status" value="1"/>
</dbReference>
<feature type="domain" description="CCHC-type" evidence="3">
    <location>
        <begin position="175"/>
        <end position="190"/>
    </location>
</feature>
<keyword evidence="5" id="KW-1185">Reference proteome</keyword>
<dbReference type="GO" id="GO:0019899">
    <property type="term" value="F:enzyme binding"/>
    <property type="evidence" value="ECO:0007669"/>
    <property type="project" value="UniProtKB-ARBA"/>
</dbReference>
<dbReference type="InterPro" id="IPR001878">
    <property type="entry name" value="Znf_CCHC"/>
</dbReference>
<dbReference type="Proteomes" id="UP001152747">
    <property type="component" value="Unassembled WGS sequence"/>
</dbReference>
<gene>
    <name evidence="4" type="ORF">CAMP_LOCUS7303</name>
</gene>
<organism evidence="4 5">
    <name type="scientific">Caenorhabditis angaria</name>
    <dbReference type="NCBI Taxonomy" id="860376"/>
    <lineage>
        <taxon>Eukaryota</taxon>
        <taxon>Metazoa</taxon>
        <taxon>Ecdysozoa</taxon>
        <taxon>Nematoda</taxon>
        <taxon>Chromadorea</taxon>
        <taxon>Rhabditida</taxon>
        <taxon>Rhabditina</taxon>
        <taxon>Rhabditomorpha</taxon>
        <taxon>Rhabditoidea</taxon>
        <taxon>Rhabditidae</taxon>
        <taxon>Peloderinae</taxon>
        <taxon>Caenorhabditis</taxon>
    </lineage>
</organism>
<proteinExistence type="predicted"/>
<dbReference type="InterPro" id="IPR036875">
    <property type="entry name" value="Znf_CCHC_sf"/>
</dbReference>
<evidence type="ECO:0000256" key="1">
    <source>
        <dbReference type="PROSITE-ProRule" id="PRU00047"/>
    </source>
</evidence>
<reference evidence="4" key="1">
    <citation type="submission" date="2022-11" db="EMBL/GenBank/DDBJ databases">
        <authorList>
            <person name="Kikuchi T."/>
        </authorList>
    </citation>
    <scope>NUCLEOTIDE SEQUENCE</scope>
    <source>
        <strain evidence="4">PS1010</strain>
    </source>
</reference>
<feature type="compositionally biased region" description="Polar residues" evidence="2">
    <location>
        <begin position="1"/>
        <end position="11"/>
    </location>
</feature>
<dbReference type="Gene3D" id="4.10.60.10">
    <property type="entry name" value="Zinc finger, CCHC-type"/>
    <property type="match status" value="1"/>
</dbReference>
<evidence type="ECO:0000313" key="4">
    <source>
        <dbReference type="EMBL" id="CAI5444666.1"/>
    </source>
</evidence>
<sequence>MNEHNNCNNPWPSRGTKRTEESGSDARGQATELVSFGNSAKEEGQSCCSSEGFGFEAKSGTSDSNGMMRMNSLKGRNQSEEFASNDGMSFYGGGFGQKRKDVAKVLKSEYEPPKNATVNSYYAKVDVKEFSEASESHSQLGIKKESLFGEAHDHHIQRRRRQRSSRKSSRYEKICYHCNETGHFSKFCPQKGLGLNNFGDQTGPSIGFGDSGATDVMGSPAKFRTPSKMSFGSRAKSDYFSAYRYNDDGNEQEKNVDQLTRNLDAIFPNVIQEEEERKSRMNENVIHPKSQSRHNARRVPVNSLRSVNNVSPSLQQSIFGRNSANSNFDGFCNSPLASPSKSLREDRDKDSYQTIETRRKTMLANGQECEEWTCIKFPTSLPPNIKVVAAHLLPSNL</sequence>
<name>A0A9P1IID0_9PELO</name>
<dbReference type="Pfam" id="PF00098">
    <property type="entry name" value="zf-CCHC"/>
    <property type="match status" value="1"/>
</dbReference>
<evidence type="ECO:0000259" key="3">
    <source>
        <dbReference type="PROSITE" id="PS50158"/>
    </source>
</evidence>
<dbReference type="GO" id="GO:0008270">
    <property type="term" value="F:zinc ion binding"/>
    <property type="evidence" value="ECO:0007669"/>
    <property type="project" value="UniProtKB-KW"/>
</dbReference>
<accession>A0A9P1IID0</accession>
<keyword evidence="1" id="KW-0862">Zinc</keyword>